<evidence type="ECO:0000313" key="15">
    <source>
        <dbReference type="Proteomes" id="UP000199603"/>
    </source>
</evidence>
<dbReference type="EMBL" id="FNAG01000005">
    <property type="protein sequence ID" value="SDD66028.1"/>
    <property type="molecule type" value="Genomic_DNA"/>
</dbReference>
<keyword evidence="11 13" id="KW-0472">Membrane</keyword>
<gene>
    <name evidence="14" type="ORF">SAMN04488509_10532</name>
</gene>
<protein>
    <submittedName>
        <fullName evidence="14">Biopolymer transport protein ExbD</fullName>
    </submittedName>
</protein>
<evidence type="ECO:0000256" key="4">
    <source>
        <dbReference type="ARBA" id="ARBA00011471"/>
    </source>
</evidence>
<keyword evidence="9 12" id="KW-0653">Protein transport</keyword>
<evidence type="ECO:0000256" key="5">
    <source>
        <dbReference type="ARBA" id="ARBA00022448"/>
    </source>
</evidence>
<evidence type="ECO:0000256" key="6">
    <source>
        <dbReference type="ARBA" id="ARBA00022475"/>
    </source>
</evidence>
<dbReference type="Proteomes" id="UP000199603">
    <property type="component" value="Unassembled WGS sequence"/>
</dbReference>
<evidence type="ECO:0000256" key="8">
    <source>
        <dbReference type="ARBA" id="ARBA00022692"/>
    </source>
</evidence>
<dbReference type="GO" id="GO:0015031">
    <property type="term" value="P:protein transport"/>
    <property type="evidence" value="ECO:0007669"/>
    <property type="project" value="UniProtKB-KW"/>
</dbReference>
<proteinExistence type="inferred from homology"/>
<dbReference type="Pfam" id="PF02472">
    <property type="entry name" value="ExbD"/>
    <property type="match status" value="1"/>
</dbReference>
<keyword evidence="10 13" id="KW-1133">Transmembrane helix</keyword>
<dbReference type="RefSeq" id="WP_176764114.1">
    <property type="nucleotide sequence ID" value="NZ_FNAG01000005.1"/>
</dbReference>
<evidence type="ECO:0000256" key="13">
    <source>
        <dbReference type="SAM" id="Phobius"/>
    </source>
</evidence>
<keyword evidence="5 12" id="KW-0813">Transport</keyword>
<dbReference type="InterPro" id="IPR003400">
    <property type="entry name" value="ExbD"/>
</dbReference>
<sequence length="133" mass="14453">MAFMTADVPSRADKAEINITPLVDVMLVLLIIFLVAAPVLVRQIELPLTGTPPKPDVEQAQLLLRIDAAGALQLDGSPMSLAALDRILQVEALREQPPVLQVDVAPEAAYARMTEVLALARSHGLERFELQTH</sequence>
<evidence type="ECO:0000313" key="14">
    <source>
        <dbReference type="EMBL" id="SDD66028.1"/>
    </source>
</evidence>
<evidence type="ECO:0000256" key="9">
    <source>
        <dbReference type="ARBA" id="ARBA00022927"/>
    </source>
</evidence>
<evidence type="ECO:0000256" key="2">
    <source>
        <dbReference type="ARBA" id="ARBA00004249"/>
    </source>
</evidence>
<evidence type="ECO:0000256" key="11">
    <source>
        <dbReference type="ARBA" id="ARBA00023136"/>
    </source>
</evidence>
<dbReference type="STRING" id="265719.SAMN04488509_10532"/>
<evidence type="ECO:0000256" key="1">
    <source>
        <dbReference type="ARBA" id="ARBA00003540"/>
    </source>
</evidence>
<dbReference type="PANTHER" id="PTHR30558">
    <property type="entry name" value="EXBD MEMBRANE COMPONENT OF PMF-DRIVEN MACROMOLECULE IMPORT SYSTEM"/>
    <property type="match status" value="1"/>
</dbReference>
<keyword evidence="8 12" id="KW-0812">Transmembrane</keyword>
<organism evidence="14 15">
    <name type="scientific">Aquimonas voraii</name>
    <dbReference type="NCBI Taxonomy" id="265719"/>
    <lineage>
        <taxon>Bacteria</taxon>
        <taxon>Pseudomonadati</taxon>
        <taxon>Pseudomonadota</taxon>
        <taxon>Gammaproteobacteria</taxon>
        <taxon>Lysobacterales</taxon>
        <taxon>Lysobacteraceae</taxon>
        <taxon>Aquimonas</taxon>
    </lineage>
</organism>
<comment type="similarity">
    <text evidence="3 12">Belongs to the ExbD/TolR family.</text>
</comment>
<dbReference type="GO" id="GO:0005886">
    <property type="term" value="C:plasma membrane"/>
    <property type="evidence" value="ECO:0007669"/>
    <property type="project" value="UniProtKB-SubCell"/>
</dbReference>
<reference evidence="14 15" key="1">
    <citation type="submission" date="2016-10" db="EMBL/GenBank/DDBJ databases">
        <authorList>
            <person name="de Groot N.N."/>
        </authorList>
    </citation>
    <scope>NUCLEOTIDE SEQUENCE [LARGE SCALE GENOMIC DNA]</scope>
    <source>
        <strain evidence="14 15">DSM 16957</strain>
    </source>
</reference>
<keyword evidence="15" id="KW-1185">Reference proteome</keyword>
<evidence type="ECO:0000256" key="7">
    <source>
        <dbReference type="ARBA" id="ARBA00022519"/>
    </source>
</evidence>
<comment type="subunit">
    <text evidence="4">The accessory proteins ExbB and ExbD seem to form a complex with TonB.</text>
</comment>
<dbReference type="AlphaFoldDB" id="A0A1G6WJQ1"/>
<evidence type="ECO:0000256" key="10">
    <source>
        <dbReference type="ARBA" id="ARBA00022989"/>
    </source>
</evidence>
<dbReference type="GO" id="GO:0022857">
    <property type="term" value="F:transmembrane transporter activity"/>
    <property type="evidence" value="ECO:0007669"/>
    <property type="project" value="InterPro"/>
</dbReference>
<comment type="subcellular location">
    <subcellularLocation>
        <location evidence="2">Cell inner membrane</location>
        <topology evidence="2">Single-pass type II membrane protein</topology>
    </subcellularLocation>
    <subcellularLocation>
        <location evidence="12">Cell membrane</location>
        <topology evidence="12">Single-pass type II membrane protein</topology>
    </subcellularLocation>
</comment>
<evidence type="ECO:0000256" key="12">
    <source>
        <dbReference type="RuleBase" id="RU003879"/>
    </source>
</evidence>
<evidence type="ECO:0000256" key="3">
    <source>
        <dbReference type="ARBA" id="ARBA00005811"/>
    </source>
</evidence>
<feature type="transmembrane region" description="Helical" evidence="13">
    <location>
        <begin position="21"/>
        <end position="41"/>
    </location>
</feature>
<comment type="function">
    <text evidence="1">Involved in the TonB-dependent energy-dependent transport of various receptor-bound substrates.</text>
</comment>
<name>A0A1G6WJQ1_9GAMM</name>
<dbReference type="PANTHER" id="PTHR30558:SF12">
    <property type="entry name" value="BIOPOLYMER TRANSPORT PROTEIN EXBD"/>
    <property type="match status" value="1"/>
</dbReference>
<accession>A0A1G6WJQ1</accession>
<keyword evidence="6" id="KW-1003">Cell membrane</keyword>
<keyword evidence="7" id="KW-0997">Cell inner membrane</keyword>